<dbReference type="AlphaFoldDB" id="A0A8J8P4Z6"/>
<accession>A0A8J8P4Z6</accession>
<reference evidence="1" key="1">
    <citation type="submission" date="2019-06" db="EMBL/GenBank/DDBJ databases">
        <authorList>
            <person name="Zheng W."/>
        </authorList>
    </citation>
    <scope>NUCLEOTIDE SEQUENCE</scope>
    <source>
        <strain evidence="1">QDHG01</strain>
    </source>
</reference>
<sequence length="69" mass="7524">MTFPSFISVVLSSIGSFRSSSMIDLASCSPSSTERQLPSAFLSLLRALEQLSSQQYRPSPEVQECSFSS</sequence>
<name>A0A8J8P4Z6_HALGN</name>
<dbReference type="Proteomes" id="UP000785679">
    <property type="component" value="Unassembled WGS sequence"/>
</dbReference>
<keyword evidence="2" id="KW-1185">Reference proteome</keyword>
<proteinExistence type="predicted"/>
<comment type="caution">
    <text evidence="1">The sequence shown here is derived from an EMBL/GenBank/DDBJ whole genome shotgun (WGS) entry which is preliminary data.</text>
</comment>
<gene>
    <name evidence="1" type="ORF">FGO68_gene6277</name>
</gene>
<evidence type="ECO:0000313" key="1">
    <source>
        <dbReference type="EMBL" id="TNV86084.1"/>
    </source>
</evidence>
<evidence type="ECO:0000313" key="2">
    <source>
        <dbReference type="Proteomes" id="UP000785679"/>
    </source>
</evidence>
<protein>
    <submittedName>
        <fullName evidence="1">Uncharacterized protein</fullName>
    </submittedName>
</protein>
<organism evidence="1 2">
    <name type="scientific">Halteria grandinella</name>
    <dbReference type="NCBI Taxonomy" id="5974"/>
    <lineage>
        <taxon>Eukaryota</taxon>
        <taxon>Sar</taxon>
        <taxon>Alveolata</taxon>
        <taxon>Ciliophora</taxon>
        <taxon>Intramacronucleata</taxon>
        <taxon>Spirotrichea</taxon>
        <taxon>Stichotrichia</taxon>
        <taxon>Sporadotrichida</taxon>
        <taxon>Halteriidae</taxon>
        <taxon>Halteria</taxon>
    </lineage>
</organism>
<dbReference type="EMBL" id="RRYP01001325">
    <property type="protein sequence ID" value="TNV86084.1"/>
    <property type="molecule type" value="Genomic_DNA"/>
</dbReference>